<gene>
    <name evidence="3" type="ORF">SEMRO_17_G012350.1</name>
</gene>
<dbReference type="Proteomes" id="UP001153069">
    <property type="component" value="Unassembled WGS sequence"/>
</dbReference>
<keyword evidence="4" id="KW-1185">Reference proteome</keyword>
<proteinExistence type="predicted"/>
<feature type="compositionally biased region" description="Polar residues" evidence="1">
    <location>
        <begin position="244"/>
        <end position="301"/>
    </location>
</feature>
<feature type="region of interest" description="Disordered" evidence="1">
    <location>
        <begin position="215"/>
        <end position="301"/>
    </location>
</feature>
<dbReference type="AlphaFoldDB" id="A0A9N8DCP5"/>
<keyword evidence="2" id="KW-1133">Transmembrane helix</keyword>
<reference evidence="3" key="1">
    <citation type="submission" date="2020-06" db="EMBL/GenBank/DDBJ databases">
        <authorList>
            <consortium name="Plant Systems Biology data submission"/>
        </authorList>
    </citation>
    <scope>NUCLEOTIDE SEQUENCE</scope>
    <source>
        <strain evidence="3">D6</strain>
    </source>
</reference>
<sequence length="301" mass="34073">MDDDEFIPHHDYYARPQQQRHRRPLGVARDYGRAKGTDASSYLNRQYFGILMALFVIYIFHRVGFGRGISERGIMDCLLEVQDYALAYGQMALEFCRKLRCYLLAGGEDWFLHDMPISPNASAALHPNGLRGRRRNMAAPVASRIASSRMPELEETDINPLQQLDPLPAAAINNNNKENTDPLEPAFLNDEDYPPGWLVFDPVLGVVSKAEADNYKRKQQNAQKSPKQKPRQLRVSQQQQQQQPVANSPTARRNTKQNMQQQPSQQFKSNSTKTPTRPLRTNNVMPSASAMHTPQTIAANG</sequence>
<evidence type="ECO:0000256" key="1">
    <source>
        <dbReference type="SAM" id="MobiDB-lite"/>
    </source>
</evidence>
<feature type="transmembrane region" description="Helical" evidence="2">
    <location>
        <begin position="47"/>
        <end position="65"/>
    </location>
</feature>
<keyword evidence="2" id="KW-0812">Transmembrane</keyword>
<evidence type="ECO:0000313" key="4">
    <source>
        <dbReference type="Proteomes" id="UP001153069"/>
    </source>
</evidence>
<protein>
    <submittedName>
        <fullName evidence="3">Uncharacterized protein</fullName>
    </submittedName>
</protein>
<organism evidence="3 4">
    <name type="scientific">Seminavis robusta</name>
    <dbReference type="NCBI Taxonomy" id="568900"/>
    <lineage>
        <taxon>Eukaryota</taxon>
        <taxon>Sar</taxon>
        <taxon>Stramenopiles</taxon>
        <taxon>Ochrophyta</taxon>
        <taxon>Bacillariophyta</taxon>
        <taxon>Bacillariophyceae</taxon>
        <taxon>Bacillariophycidae</taxon>
        <taxon>Naviculales</taxon>
        <taxon>Naviculaceae</taxon>
        <taxon>Seminavis</taxon>
    </lineage>
</organism>
<evidence type="ECO:0000256" key="2">
    <source>
        <dbReference type="SAM" id="Phobius"/>
    </source>
</evidence>
<keyword evidence="2" id="KW-0472">Membrane</keyword>
<comment type="caution">
    <text evidence="3">The sequence shown here is derived from an EMBL/GenBank/DDBJ whole genome shotgun (WGS) entry which is preliminary data.</text>
</comment>
<accession>A0A9N8DCP5</accession>
<name>A0A9N8DCP5_9STRA</name>
<dbReference type="OrthoDB" id="55675at2759"/>
<evidence type="ECO:0000313" key="3">
    <source>
        <dbReference type="EMBL" id="CAB9497284.1"/>
    </source>
</evidence>
<dbReference type="EMBL" id="CAICTM010000017">
    <property type="protein sequence ID" value="CAB9497284.1"/>
    <property type="molecule type" value="Genomic_DNA"/>
</dbReference>